<dbReference type="PANTHER" id="PTHR34473:SF3">
    <property type="entry name" value="TRANSMEMBRANE PROTEIN-RELATED"/>
    <property type="match status" value="1"/>
</dbReference>
<feature type="transmembrane region" description="Helical" evidence="1">
    <location>
        <begin position="28"/>
        <end position="50"/>
    </location>
</feature>
<feature type="domain" description="YdbS-like PH" evidence="2">
    <location>
        <begin position="81"/>
        <end position="155"/>
    </location>
</feature>
<dbReference type="Pfam" id="PF03703">
    <property type="entry name" value="bPH_2"/>
    <property type="match status" value="1"/>
</dbReference>
<comment type="caution">
    <text evidence="3">The sequence shown here is derived from an EMBL/GenBank/DDBJ whole genome shotgun (WGS) entry which is preliminary data.</text>
</comment>
<feature type="transmembrane region" description="Helical" evidence="1">
    <location>
        <begin position="56"/>
        <end position="75"/>
    </location>
</feature>
<dbReference type="EMBL" id="JAUTAN010000001">
    <property type="protein sequence ID" value="MDQ1104894.1"/>
    <property type="molecule type" value="Genomic_DNA"/>
</dbReference>
<dbReference type="AlphaFoldDB" id="A0AAJ1TZY1"/>
<protein>
    <submittedName>
        <fullName evidence="3">Membrane protein YdbS with pleckstrin-like domain</fullName>
    </submittedName>
</protein>
<dbReference type="RefSeq" id="WP_307200640.1">
    <property type="nucleotide sequence ID" value="NZ_JAUTAN010000001.1"/>
</dbReference>
<dbReference type="InterPro" id="IPR005182">
    <property type="entry name" value="YdbS-like_PH"/>
</dbReference>
<dbReference type="PANTHER" id="PTHR34473">
    <property type="entry name" value="UPF0699 TRANSMEMBRANE PROTEIN YDBS"/>
    <property type="match status" value="1"/>
</dbReference>
<proteinExistence type="predicted"/>
<organism evidence="3 4">
    <name type="scientific">Nocardioides zeae</name>
    <dbReference type="NCBI Taxonomy" id="1457234"/>
    <lineage>
        <taxon>Bacteria</taxon>
        <taxon>Bacillati</taxon>
        <taxon>Actinomycetota</taxon>
        <taxon>Actinomycetes</taxon>
        <taxon>Propionibacteriales</taxon>
        <taxon>Nocardioidaceae</taxon>
        <taxon>Nocardioides</taxon>
    </lineage>
</organism>
<keyword evidence="1" id="KW-0472">Membrane</keyword>
<accession>A0AAJ1TZY1</accession>
<keyword evidence="1" id="KW-1133">Transmembrane helix</keyword>
<evidence type="ECO:0000313" key="3">
    <source>
        <dbReference type="EMBL" id="MDQ1104894.1"/>
    </source>
</evidence>
<evidence type="ECO:0000259" key="2">
    <source>
        <dbReference type="Pfam" id="PF03703"/>
    </source>
</evidence>
<keyword evidence="1" id="KW-0812">Transmembrane</keyword>
<dbReference type="Proteomes" id="UP001239215">
    <property type="component" value="Unassembled WGS sequence"/>
</dbReference>
<gene>
    <name evidence="3" type="ORF">QE405_002178</name>
</gene>
<sequence>MTSGETVQPVPVALREPAHQVSPRAVTYWRVGAGITAAVVTVPLVVVALVWSDRPWWYLAPAALVVLLLLAWTAIMPSFRYRVHRWEVTDDAIHTRSGWLTIDERIAPLSRVQTVDSSQGPLQRAFGLRSLTVTTASAAGPITVECLDVGTAQHLVADLTAITGASQDDAT</sequence>
<evidence type="ECO:0000256" key="1">
    <source>
        <dbReference type="SAM" id="Phobius"/>
    </source>
</evidence>
<evidence type="ECO:0000313" key="4">
    <source>
        <dbReference type="Proteomes" id="UP001239215"/>
    </source>
</evidence>
<reference evidence="3" key="1">
    <citation type="submission" date="2023-07" db="EMBL/GenBank/DDBJ databases">
        <title>Functional and genomic diversity of the sorghum phyllosphere microbiome.</title>
        <authorList>
            <person name="Shade A."/>
        </authorList>
    </citation>
    <scope>NUCLEOTIDE SEQUENCE</scope>
    <source>
        <strain evidence="3">SORGH_AS_1067</strain>
    </source>
</reference>
<name>A0AAJ1TZY1_9ACTN</name>